<organism evidence="3 4">
    <name type="scientific">Candidatus Borkfalkia faecavium</name>
    <dbReference type="NCBI Taxonomy" id="2838508"/>
    <lineage>
        <taxon>Bacteria</taxon>
        <taxon>Bacillati</taxon>
        <taxon>Bacillota</taxon>
        <taxon>Clostridia</taxon>
        <taxon>Christensenellales</taxon>
        <taxon>Christensenellaceae</taxon>
        <taxon>Candidatus Borkfalkia</taxon>
    </lineage>
</organism>
<dbReference type="PROSITE" id="PS51201">
    <property type="entry name" value="RCK_N"/>
    <property type="match status" value="1"/>
</dbReference>
<evidence type="ECO:0000313" key="4">
    <source>
        <dbReference type="Proteomes" id="UP000886847"/>
    </source>
</evidence>
<dbReference type="InterPro" id="IPR036291">
    <property type="entry name" value="NAD(P)-bd_dom_sf"/>
</dbReference>
<evidence type="ECO:0000313" key="3">
    <source>
        <dbReference type="EMBL" id="HIX49814.1"/>
    </source>
</evidence>
<dbReference type="PANTHER" id="PTHR43833:SF7">
    <property type="entry name" value="KTR SYSTEM POTASSIUM UPTAKE PROTEIN C"/>
    <property type="match status" value="1"/>
</dbReference>
<dbReference type="PROSITE" id="PS51202">
    <property type="entry name" value="RCK_C"/>
    <property type="match status" value="1"/>
</dbReference>
<dbReference type="SUPFAM" id="SSF51735">
    <property type="entry name" value="NAD(P)-binding Rossmann-fold domains"/>
    <property type="match status" value="1"/>
</dbReference>
<protein>
    <submittedName>
        <fullName evidence="3">TrkA family potassium uptake protein</fullName>
    </submittedName>
</protein>
<proteinExistence type="predicted"/>
<dbReference type="InterPro" id="IPR050721">
    <property type="entry name" value="Trk_Ktr_HKT_K-transport"/>
</dbReference>
<reference evidence="3" key="1">
    <citation type="journal article" date="2021" name="PeerJ">
        <title>Extensive microbial diversity within the chicken gut microbiome revealed by metagenomics and culture.</title>
        <authorList>
            <person name="Gilroy R."/>
            <person name="Ravi A."/>
            <person name="Getino M."/>
            <person name="Pursley I."/>
            <person name="Horton D.L."/>
            <person name="Alikhan N.F."/>
            <person name="Baker D."/>
            <person name="Gharbi K."/>
            <person name="Hall N."/>
            <person name="Watson M."/>
            <person name="Adriaenssens E.M."/>
            <person name="Foster-Nyarko E."/>
            <person name="Jarju S."/>
            <person name="Secka A."/>
            <person name="Antonio M."/>
            <person name="Oren A."/>
            <person name="Chaudhuri R.R."/>
            <person name="La Ragione R."/>
            <person name="Hildebrand F."/>
            <person name="Pallen M.J."/>
        </authorList>
    </citation>
    <scope>NUCLEOTIDE SEQUENCE</scope>
    <source>
        <strain evidence="3">2189</strain>
    </source>
</reference>
<feature type="domain" description="RCK C-terminal" evidence="2">
    <location>
        <begin position="134"/>
        <end position="214"/>
    </location>
</feature>
<gene>
    <name evidence="3" type="ORF">H9851_00825</name>
</gene>
<dbReference type="InterPro" id="IPR036721">
    <property type="entry name" value="RCK_C_sf"/>
</dbReference>
<reference evidence="3" key="2">
    <citation type="submission" date="2021-04" db="EMBL/GenBank/DDBJ databases">
        <authorList>
            <person name="Gilroy R."/>
        </authorList>
    </citation>
    <scope>NUCLEOTIDE SEQUENCE</scope>
    <source>
        <strain evidence="3">2189</strain>
    </source>
</reference>
<dbReference type="Pfam" id="PF02080">
    <property type="entry name" value="TrkA_C"/>
    <property type="match status" value="1"/>
</dbReference>
<dbReference type="InterPro" id="IPR003148">
    <property type="entry name" value="RCK_N"/>
</dbReference>
<accession>A0A9D1VZI0</accession>
<dbReference type="AlphaFoldDB" id="A0A9D1VZI0"/>
<dbReference type="Proteomes" id="UP000886847">
    <property type="component" value="Unassembled WGS sequence"/>
</dbReference>
<dbReference type="Pfam" id="PF02254">
    <property type="entry name" value="TrkA_N"/>
    <property type="match status" value="1"/>
</dbReference>
<dbReference type="Gene3D" id="3.40.50.720">
    <property type="entry name" value="NAD(P)-binding Rossmann-like Domain"/>
    <property type="match status" value="1"/>
</dbReference>
<comment type="caution">
    <text evidence="3">The sequence shown here is derived from an EMBL/GenBank/DDBJ whole genome shotgun (WGS) entry which is preliminary data.</text>
</comment>
<dbReference type="EMBL" id="DXEW01000004">
    <property type="protein sequence ID" value="HIX49814.1"/>
    <property type="molecule type" value="Genomic_DNA"/>
</dbReference>
<evidence type="ECO:0000259" key="1">
    <source>
        <dbReference type="PROSITE" id="PS51201"/>
    </source>
</evidence>
<dbReference type="Gene3D" id="3.30.70.1450">
    <property type="entry name" value="Regulator of K+ conductance, C-terminal domain"/>
    <property type="match status" value="1"/>
</dbReference>
<name>A0A9D1VZI0_9FIRM</name>
<sequence length="214" mass="23644">MKSILIIGLGRFGTYMAKKFTELGNHVMVLDTDEEKVNEILPYVTSAQIGDATKTAVLDGLGIDNFDLCAVCMGENFQGSLEATSLLKEGGAKYVLSRASTEIQAKFLMRNGADEVIFPEKQTAERLAVRYSANNVFDYIQLTPEYAIYEIPTPPSWAGKTIRDKGVRAKYNVNILGTKRAGTLVPNPPPDYVFAAGERIIVMCRKDDIEKLTH</sequence>
<dbReference type="InterPro" id="IPR006037">
    <property type="entry name" value="RCK_C"/>
</dbReference>
<dbReference type="SUPFAM" id="SSF116726">
    <property type="entry name" value="TrkA C-terminal domain-like"/>
    <property type="match status" value="1"/>
</dbReference>
<evidence type="ECO:0000259" key="2">
    <source>
        <dbReference type="PROSITE" id="PS51202"/>
    </source>
</evidence>
<dbReference type="PANTHER" id="PTHR43833">
    <property type="entry name" value="POTASSIUM CHANNEL PROTEIN 2-RELATED-RELATED"/>
    <property type="match status" value="1"/>
</dbReference>
<dbReference type="GO" id="GO:0006813">
    <property type="term" value="P:potassium ion transport"/>
    <property type="evidence" value="ECO:0007669"/>
    <property type="project" value="InterPro"/>
</dbReference>
<dbReference type="GO" id="GO:0008324">
    <property type="term" value="F:monoatomic cation transmembrane transporter activity"/>
    <property type="evidence" value="ECO:0007669"/>
    <property type="project" value="InterPro"/>
</dbReference>
<feature type="domain" description="RCK N-terminal" evidence="1">
    <location>
        <begin position="1"/>
        <end position="118"/>
    </location>
</feature>